<accession>A0AAD5K5L4</accession>
<dbReference type="Pfam" id="PF00702">
    <property type="entry name" value="Hydrolase"/>
    <property type="match status" value="1"/>
</dbReference>
<gene>
    <name evidence="1" type="ORF">BDA99DRAFT_444122</name>
</gene>
<dbReference type="NCBIfam" id="TIGR01549">
    <property type="entry name" value="HAD-SF-IA-v1"/>
    <property type="match status" value="1"/>
</dbReference>
<reference evidence="1" key="1">
    <citation type="journal article" date="2022" name="IScience">
        <title>Evolution of zygomycete secretomes and the origins of terrestrial fungal ecologies.</title>
        <authorList>
            <person name="Chang Y."/>
            <person name="Wang Y."/>
            <person name="Mondo S."/>
            <person name="Ahrendt S."/>
            <person name="Andreopoulos W."/>
            <person name="Barry K."/>
            <person name="Beard J."/>
            <person name="Benny G.L."/>
            <person name="Blankenship S."/>
            <person name="Bonito G."/>
            <person name="Cuomo C."/>
            <person name="Desiro A."/>
            <person name="Gervers K.A."/>
            <person name="Hundley H."/>
            <person name="Kuo A."/>
            <person name="LaButti K."/>
            <person name="Lang B.F."/>
            <person name="Lipzen A."/>
            <person name="O'Donnell K."/>
            <person name="Pangilinan J."/>
            <person name="Reynolds N."/>
            <person name="Sandor L."/>
            <person name="Smith M.E."/>
            <person name="Tsang A."/>
            <person name="Grigoriev I.V."/>
            <person name="Stajich J.E."/>
            <person name="Spatafora J.W."/>
        </authorList>
    </citation>
    <scope>NUCLEOTIDE SEQUENCE</scope>
    <source>
        <strain evidence="1">RSA 2281</strain>
    </source>
</reference>
<sequence length="138" mass="16202">MTTRTWWEKMIYETFITAGVKKQDLDPVYEKLFDILWIRFATAEGYTIFPEVHNTLTQLKQHGYQMGVISNSDDTLESILKDLELVQYFDFIVPSCFVGHEKPDSRIYERALELAGNIHPNETLHIGDDIEKYMSIFF</sequence>
<dbReference type="InterPro" id="IPR006439">
    <property type="entry name" value="HAD-SF_hydro_IA"/>
</dbReference>
<name>A0AAD5K5L4_9FUNG</name>
<protein>
    <submittedName>
        <fullName evidence="1">HAD-like domain-containing protein</fullName>
    </submittedName>
</protein>
<dbReference type="GO" id="GO:0016791">
    <property type="term" value="F:phosphatase activity"/>
    <property type="evidence" value="ECO:0007669"/>
    <property type="project" value="UniProtKB-ARBA"/>
</dbReference>
<reference evidence="1" key="2">
    <citation type="submission" date="2023-02" db="EMBL/GenBank/DDBJ databases">
        <authorList>
            <consortium name="DOE Joint Genome Institute"/>
            <person name="Mondo S.J."/>
            <person name="Chang Y."/>
            <person name="Wang Y."/>
            <person name="Ahrendt S."/>
            <person name="Andreopoulos W."/>
            <person name="Barry K."/>
            <person name="Beard J."/>
            <person name="Benny G.L."/>
            <person name="Blankenship S."/>
            <person name="Bonito G."/>
            <person name="Cuomo C."/>
            <person name="Desiro A."/>
            <person name="Gervers K.A."/>
            <person name="Hundley H."/>
            <person name="Kuo A."/>
            <person name="LaButti K."/>
            <person name="Lang B.F."/>
            <person name="Lipzen A."/>
            <person name="O'Donnell K."/>
            <person name="Pangilinan J."/>
            <person name="Reynolds N."/>
            <person name="Sandor L."/>
            <person name="Smith M.W."/>
            <person name="Tsang A."/>
            <person name="Grigoriev I.V."/>
            <person name="Stajich J.E."/>
            <person name="Spatafora J.W."/>
        </authorList>
    </citation>
    <scope>NUCLEOTIDE SEQUENCE</scope>
    <source>
        <strain evidence="1">RSA 2281</strain>
    </source>
</reference>
<dbReference type="InterPro" id="IPR036412">
    <property type="entry name" value="HAD-like_sf"/>
</dbReference>
<dbReference type="SUPFAM" id="SSF56784">
    <property type="entry name" value="HAD-like"/>
    <property type="match status" value="1"/>
</dbReference>
<dbReference type="EMBL" id="JAIXMP010000029">
    <property type="protein sequence ID" value="KAI9251821.1"/>
    <property type="molecule type" value="Genomic_DNA"/>
</dbReference>
<keyword evidence="2" id="KW-1185">Reference proteome</keyword>
<organism evidence="1 2">
    <name type="scientific">Phascolomyces articulosus</name>
    <dbReference type="NCBI Taxonomy" id="60185"/>
    <lineage>
        <taxon>Eukaryota</taxon>
        <taxon>Fungi</taxon>
        <taxon>Fungi incertae sedis</taxon>
        <taxon>Mucoromycota</taxon>
        <taxon>Mucoromycotina</taxon>
        <taxon>Mucoromycetes</taxon>
        <taxon>Mucorales</taxon>
        <taxon>Lichtheimiaceae</taxon>
        <taxon>Phascolomyces</taxon>
    </lineage>
</organism>
<proteinExistence type="predicted"/>
<dbReference type="Proteomes" id="UP001209540">
    <property type="component" value="Unassembled WGS sequence"/>
</dbReference>
<evidence type="ECO:0000313" key="2">
    <source>
        <dbReference type="Proteomes" id="UP001209540"/>
    </source>
</evidence>
<dbReference type="PANTHER" id="PTHR46191:SF2">
    <property type="entry name" value="HALOACID DEHALOGENASE-LIKE HYDROLASE DOMAIN-CONTAINING PROTEIN 3"/>
    <property type="match status" value="1"/>
</dbReference>
<dbReference type="AlphaFoldDB" id="A0AAD5K5L4"/>
<evidence type="ECO:0000313" key="1">
    <source>
        <dbReference type="EMBL" id="KAI9251821.1"/>
    </source>
</evidence>
<dbReference type="InterPro" id="IPR051828">
    <property type="entry name" value="HAD-like_hydrolase_domain"/>
</dbReference>
<dbReference type="InterPro" id="IPR023214">
    <property type="entry name" value="HAD_sf"/>
</dbReference>
<dbReference type="PANTHER" id="PTHR46191">
    <property type="match status" value="1"/>
</dbReference>
<dbReference type="GO" id="GO:0005634">
    <property type="term" value="C:nucleus"/>
    <property type="evidence" value="ECO:0007669"/>
    <property type="project" value="TreeGrafter"/>
</dbReference>
<dbReference type="Gene3D" id="3.40.50.1000">
    <property type="entry name" value="HAD superfamily/HAD-like"/>
    <property type="match status" value="1"/>
</dbReference>
<comment type="caution">
    <text evidence="1">The sequence shown here is derived from an EMBL/GenBank/DDBJ whole genome shotgun (WGS) entry which is preliminary data.</text>
</comment>
<dbReference type="NCBIfam" id="TIGR01509">
    <property type="entry name" value="HAD-SF-IA-v3"/>
    <property type="match status" value="1"/>
</dbReference>